<gene>
    <name evidence="1" type="ORF">GF339_21370</name>
</gene>
<name>A0A9D5Q8S6_9BACT</name>
<comment type="caution">
    <text evidence="1">The sequence shown here is derived from an EMBL/GenBank/DDBJ whole genome shotgun (WGS) entry which is preliminary data.</text>
</comment>
<accession>A0A9D5Q8S6</accession>
<reference evidence="1" key="1">
    <citation type="submission" date="2019-11" db="EMBL/GenBank/DDBJ databases">
        <title>Microbial mats filling the niche in hypersaline microbial mats.</title>
        <authorList>
            <person name="Wong H.L."/>
            <person name="Macleod F.I."/>
            <person name="White R.A. III"/>
            <person name="Burns B.P."/>
        </authorList>
    </citation>
    <scope>NUCLEOTIDE SEQUENCE</scope>
    <source>
        <strain evidence="1">Rbin_158</strain>
    </source>
</reference>
<evidence type="ECO:0000313" key="2">
    <source>
        <dbReference type="Proteomes" id="UP000649604"/>
    </source>
</evidence>
<proteinExistence type="predicted"/>
<evidence type="ECO:0000313" key="1">
    <source>
        <dbReference type="EMBL" id="MBD3327151.1"/>
    </source>
</evidence>
<sequence length="70" mass="8399">MARLSEAERRELRRLARSVQLRDDLRLLRRYQDAEVLTPDQYLQFLNALHALCDHVPKKFTEIKGNFFLL</sequence>
<dbReference type="AlphaFoldDB" id="A0A9D5Q8S6"/>
<organism evidence="1 2">
    <name type="scientific">candidate division KSB3 bacterium</name>
    <dbReference type="NCBI Taxonomy" id="2044937"/>
    <lineage>
        <taxon>Bacteria</taxon>
        <taxon>candidate division KSB3</taxon>
    </lineage>
</organism>
<protein>
    <submittedName>
        <fullName evidence="1">Uncharacterized protein</fullName>
    </submittedName>
</protein>
<dbReference type="Proteomes" id="UP000649604">
    <property type="component" value="Unassembled WGS sequence"/>
</dbReference>
<dbReference type="EMBL" id="WJJP01000695">
    <property type="protein sequence ID" value="MBD3327151.1"/>
    <property type="molecule type" value="Genomic_DNA"/>
</dbReference>